<evidence type="ECO:0000313" key="2">
    <source>
        <dbReference type="Proteomes" id="UP000219452"/>
    </source>
</evidence>
<sequence>MKHVEDARALANYTGWGDYSITVEEDDELYDPILHAPSELNPSPDRPHTVYMMGYPIQLN</sequence>
<gene>
    <name evidence="1" type="ORF">SAMN06269250_1636</name>
</gene>
<dbReference type="RefSeq" id="WP_097125253.1">
    <property type="nucleotide sequence ID" value="NZ_OCNH01000001.1"/>
</dbReference>
<reference evidence="2" key="1">
    <citation type="submission" date="2017-09" db="EMBL/GenBank/DDBJ databases">
        <authorList>
            <person name="Varghese N."/>
            <person name="Submissions S."/>
        </authorList>
    </citation>
    <scope>NUCLEOTIDE SEQUENCE [LARGE SCALE GENOMIC DNA]</scope>
    <source>
        <strain evidence="2">DSM 29961</strain>
    </source>
</reference>
<organism evidence="1 2">
    <name type="scientific">Spirosoma fluviale</name>
    <dbReference type="NCBI Taxonomy" id="1597977"/>
    <lineage>
        <taxon>Bacteria</taxon>
        <taxon>Pseudomonadati</taxon>
        <taxon>Bacteroidota</taxon>
        <taxon>Cytophagia</taxon>
        <taxon>Cytophagales</taxon>
        <taxon>Cytophagaceae</taxon>
        <taxon>Spirosoma</taxon>
    </lineage>
</organism>
<dbReference type="AlphaFoldDB" id="A0A286FCL9"/>
<dbReference type="Proteomes" id="UP000219452">
    <property type="component" value="Unassembled WGS sequence"/>
</dbReference>
<evidence type="ECO:0000313" key="1">
    <source>
        <dbReference type="EMBL" id="SOD80987.1"/>
    </source>
</evidence>
<name>A0A286FCL9_9BACT</name>
<dbReference type="EMBL" id="OCNH01000001">
    <property type="protein sequence ID" value="SOD80987.1"/>
    <property type="molecule type" value="Genomic_DNA"/>
</dbReference>
<proteinExistence type="predicted"/>
<accession>A0A286FCL9</accession>
<keyword evidence="2" id="KW-1185">Reference proteome</keyword>
<protein>
    <submittedName>
        <fullName evidence="1">Uncharacterized protein</fullName>
    </submittedName>
</protein>